<dbReference type="SMART" id="SM01321">
    <property type="entry name" value="Y1_Tnp"/>
    <property type="match status" value="1"/>
</dbReference>
<dbReference type="EMBL" id="CP027860">
    <property type="protein sequence ID" value="AVP96491.1"/>
    <property type="molecule type" value="Genomic_DNA"/>
</dbReference>
<evidence type="ECO:0000259" key="1">
    <source>
        <dbReference type="SMART" id="SM01321"/>
    </source>
</evidence>
<proteinExistence type="predicted"/>
<organism evidence="2 3">
    <name type="scientific">Ahniella affigens</name>
    <dbReference type="NCBI Taxonomy" id="2021234"/>
    <lineage>
        <taxon>Bacteria</taxon>
        <taxon>Pseudomonadati</taxon>
        <taxon>Pseudomonadota</taxon>
        <taxon>Gammaproteobacteria</taxon>
        <taxon>Lysobacterales</taxon>
        <taxon>Rhodanobacteraceae</taxon>
        <taxon>Ahniella</taxon>
    </lineage>
</organism>
<dbReference type="KEGG" id="xba:C7S18_04445"/>
<dbReference type="Gene3D" id="3.30.70.1290">
    <property type="entry name" value="Transposase IS200-like"/>
    <property type="match status" value="1"/>
</dbReference>
<reference evidence="2 3" key="2">
    <citation type="submission" date="2018-03" db="EMBL/GenBank/DDBJ databases">
        <authorList>
            <person name="Keele B.F."/>
        </authorList>
    </citation>
    <scope>NUCLEOTIDE SEQUENCE [LARGE SCALE GENOMIC DNA]</scope>
    <source>
        <strain evidence="2 3">D13</strain>
    </source>
</reference>
<dbReference type="GO" id="GO:0006313">
    <property type="term" value="P:DNA transposition"/>
    <property type="evidence" value="ECO:0007669"/>
    <property type="project" value="InterPro"/>
</dbReference>
<dbReference type="PANTHER" id="PTHR34322">
    <property type="entry name" value="TRANSPOSASE, Y1_TNP DOMAIN-CONTAINING"/>
    <property type="match status" value="1"/>
</dbReference>
<dbReference type="GO" id="GO:0004803">
    <property type="term" value="F:transposase activity"/>
    <property type="evidence" value="ECO:0007669"/>
    <property type="project" value="InterPro"/>
</dbReference>
<keyword evidence="3" id="KW-1185">Reference proteome</keyword>
<dbReference type="GO" id="GO:0003677">
    <property type="term" value="F:DNA binding"/>
    <property type="evidence" value="ECO:0007669"/>
    <property type="project" value="InterPro"/>
</dbReference>
<feature type="domain" description="Transposase IS200-like" evidence="1">
    <location>
        <begin position="17"/>
        <end position="187"/>
    </location>
</feature>
<evidence type="ECO:0000313" key="3">
    <source>
        <dbReference type="Proteomes" id="UP000241074"/>
    </source>
</evidence>
<reference evidence="2 3" key="1">
    <citation type="submission" date="2018-03" db="EMBL/GenBank/DDBJ databases">
        <title>Ahniella affigens gen. nov., sp. nov., a gammaproteobacterium isolated from sandy soil near a stream.</title>
        <authorList>
            <person name="Ko Y."/>
            <person name="Kim J.-H."/>
        </authorList>
    </citation>
    <scope>NUCLEOTIDE SEQUENCE [LARGE SCALE GENOMIC DNA]</scope>
    <source>
        <strain evidence="2 3">D13</strain>
    </source>
</reference>
<evidence type="ECO:0000313" key="2">
    <source>
        <dbReference type="EMBL" id="AVP96491.1"/>
    </source>
</evidence>
<dbReference type="InterPro" id="IPR036515">
    <property type="entry name" value="Transposase_17_sf"/>
</dbReference>
<dbReference type="PANTHER" id="PTHR34322:SF2">
    <property type="entry name" value="TRANSPOSASE IS200-LIKE DOMAIN-CONTAINING PROTEIN"/>
    <property type="match status" value="1"/>
</dbReference>
<accession>A0A2P1PNS0</accession>
<sequence length="327" mass="37621">MAITMPQARERTVPSNCSGYYHCVSRCVRRAWLCGYDKVNDKNYDYRRQWVEDRLMVLAEAYSVSIYAYAVMSNHLHVVVKIDAVAAQDWSDEEVARRWCKVFPGSDDPEAQQARISNIAAAPERVATYRDRLRSLSWFMRSLAEPIARQANREDDCTGRFWEGRFKAQALVDERALLAAMVYTDLNPIRAKMTAKITESKHTGVHQRIVKIRAKELLRFEPVRPVAGMPQEALSLSNKAYLQLVDDTGRQWHRGKSGRIAASTRSILAELKIDPKQWHDQVRGFGKSRVTAMGALDRLVQFARDTQRRWLVGYELARQAYWRAIAV</sequence>
<name>A0A2P1PNS0_9GAMM</name>
<dbReference type="InterPro" id="IPR002686">
    <property type="entry name" value="Transposase_17"/>
</dbReference>
<dbReference type="SUPFAM" id="SSF143422">
    <property type="entry name" value="Transposase IS200-like"/>
    <property type="match status" value="1"/>
</dbReference>
<protein>
    <submittedName>
        <fullName evidence="2">Transposase</fullName>
    </submittedName>
</protein>
<dbReference type="Proteomes" id="UP000241074">
    <property type="component" value="Chromosome"/>
</dbReference>
<dbReference type="AlphaFoldDB" id="A0A2P1PNS0"/>
<gene>
    <name evidence="2" type="ORF">C7S18_04445</name>
</gene>